<evidence type="ECO:0000256" key="1">
    <source>
        <dbReference type="ARBA" id="ARBA00001362"/>
    </source>
</evidence>
<accession>A0ABN8ETR1</accession>
<evidence type="ECO:0000313" key="11">
    <source>
        <dbReference type="Proteomes" id="UP000837932"/>
    </source>
</evidence>
<evidence type="ECO:0000256" key="5">
    <source>
        <dbReference type="ARBA" id="ARBA00022833"/>
    </source>
</evidence>
<dbReference type="Proteomes" id="UP000837932">
    <property type="component" value="Unassembled WGS sequence"/>
</dbReference>
<keyword evidence="11" id="KW-1185">Reference proteome</keyword>
<dbReference type="InterPro" id="IPR000755">
    <property type="entry name" value="A_A_dipeptidase"/>
</dbReference>
<feature type="binding site" evidence="9">
    <location>
        <position position="188"/>
    </location>
    <ligand>
        <name>Zn(2+)</name>
        <dbReference type="ChEBI" id="CHEBI:29105"/>
        <note>catalytic</note>
    </ligand>
</feature>
<comment type="function">
    <text evidence="9">Catalyzes hydrolysis of the D-alanyl-D-alanine dipeptide.</text>
</comment>
<keyword evidence="6 9" id="KW-0224">Dipeptidase</keyword>
<organism evidence="10 11">
    <name type="scientific">Emticicia aquatica</name>
    <dbReference type="NCBI Taxonomy" id="1681835"/>
    <lineage>
        <taxon>Bacteria</taxon>
        <taxon>Pseudomonadati</taxon>
        <taxon>Bacteroidota</taxon>
        <taxon>Cytophagia</taxon>
        <taxon>Cytophagales</taxon>
        <taxon>Leadbetterellaceae</taxon>
        <taxon>Emticicia</taxon>
    </lineage>
</organism>
<dbReference type="Pfam" id="PF01427">
    <property type="entry name" value="Peptidase_M15"/>
    <property type="match status" value="1"/>
</dbReference>
<keyword evidence="8" id="KW-0961">Cell wall biogenesis/degradation</keyword>
<gene>
    <name evidence="10" type="primary">ddpX</name>
    <name evidence="10" type="ORF">EMA8858_00391</name>
</gene>
<evidence type="ECO:0000256" key="4">
    <source>
        <dbReference type="ARBA" id="ARBA00022801"/>
    </source>
</evidence>
<dbReference type="PANTHER" id="PTHR43126:SF2">
    <property type="entry name" value="D-ALANYL-D-ALANINE DIPEPTIDASE"/>
    <property type="match status" value="1"/>
</dbReference>
<keyword evidence="2 9" id="KW-0645">Protease</keyword>
<feature type="binding site" evidence="9">
    <location>
        <position position="195"/>
    </location>
    <ligand>
        <name>Zn(2+)</name>
        <dbReference type="ChEBI" id="CHEBI:29105"/>
        <note>catalytic</note>
    </ligand>
</feature>
<evidence type="ECO:0000256" key="3">
    <source>
        <dbReference type="ARBA" id="ARBA00022723"/>
    </source>
</evidence>
<feature type="active site" description="Proton donor/acceptor" evidence="9">
    <location>
        <position position="260"/>
    </location>
</feature>
<comment type="catalytic activity">
    <reaction evidence="1 9">
        <text>D-alanyl-D-alanine + H2O = 2 D-alanine</text>
        <dbReference type="Rhea" id="RHEA:20661"/>
        <dbReference type="ChEBI" id="CHEBI:15377"/>
        <dbReference type="ChEBI" id="CHEBI:57416"/>
        <dbReference type="ChEBI" id="CHEBI:57822"/>
        <dbReference type="EC" id="3.4.13.22"/>
    </reaction>
</comment>
<dbReference type="GO" id="GO:0160237">
    <property type="term" value="F:D-Ala-D-Ala dipeptidase activity"/>
    <property type="evidence" value="ECO:0007669"/>
    <property type="project" value="UniProtKB-EC"/>
</dbReference>
<keyword evidence="7 9" id="KW-0482">Metalloprotease</keyword>
<evidence type="ECO:0000256" key="8">
    <source>
        <dbReference type="ARBA" id="ARBA00023316"/>
    </source>
</evidence>
<keyword evidence="3 9" id="KW-0479">Metal-binding</keyword>
<keyword evidence="5 9" id="KW-0862">Zinc</keyword>
<evidence type="ECO:0000313" key="10">
    <source>
        <dbReference type="EMBL" id="CAH0994282.1"/>
    </source>
</evidence>
<feature type="site" description="Transition state stabilizer" evidence="9">
    <location>
        <position position="155"/>
    </location>
</feature>
<dbReference type="SUPFAM" id="SSF55166">
    <property type="entry name" value="Hedgehog/DD-peptidase"/>
    <property type="match status" value="1"/>
</dbReference>
<dbReference type="HAMAP" id="MF_01924">
    <property type="entry name" value="A_A_dipeptidase"/>
    <property type="match status" value="1"/>
</dbReference>
<protein>
    <recommendedName>
        <fullName evidence="9">D-alanyl-D-alanine dipeptidase</fullName>
        <shortName evidence="9">D-Ala-D-Ala dipeptidase</shortName>
        <ecNumber evidence="9">3.4.13.22</ecNumber>
    </recommendedName>
</protein>
<feature type="binding site" evidence="9">
    <location>
        <position position="263"/>
    </location>
    <ligand>
        <name>Zn(2+)</name>
        <dbReference type="ChEBI" id="CHEBI:29105"/>
        <note>catalytic</note>
    </ligand>
</feature>
<comment type="similarity">
    <text evidence="9">Belongs to the peptidase M15D family.</text>
</comment>
<dbReference type="EC" id="3.4.13.22" evidence="9"/>
<proteinExistence type="inferred from homology"/>
<name>A0ABN8ETR1_9BACT</name>
<evidence type="ECO:0000256" key="9">
    <source>
        <dbReference type="HAMAP-Rule" id="MF_01924"/>
    </source>
</evidence>
<comment type="cofactor">
    <cofactor evidence="9">
        <name>Zn(2+)</name>
        <dbReference type="ChEBI" id="CHEBI:29105"/>
    </cofactor>
    <text evidence="9">Binds 1 zinc ion per subunit.</text>
</comment>
<sequence length="280" mass="32363">MANLRINHDIYTNIDRMMLKLLPQMPLKKQFLLPNTILLLMLFASACQNKIQNELKKVDSVVSKKDTVVAKKETIIPEIEQRMIAQGLVNIQSLDSTIMVELKYSTTDNFVHTDVYGALERAYLQQKPAEMLVKASNILQKKYPNYRLLVYDAARPLTVQHTFWNLLDSIPPNKREDFVANPVIASIHNFGSAVDLTVYDIMTKKPLDMGTKYDFFGDLAYPRLEKVMLKSGQLSQEQLTNRLVLREAMEKTGYMKIESEWWHFNAMARVKAKKLYKIVD</sequence>
<dbReference type="CDD" id="cd14840">
    <property type="entry name" value="D-Ala-D-Ala_dipeptidase_Aad"/>
    <property type="match status" value="1"/>
</dbReference>
<evidence type="ECO:0000256" key="7">
    <source>
        <dbReference type="ARBA" id="ARBA00023049"/>
    </source>
</evidence>
<reference evidence="10" key="1">
    <citation type="submission" date="2021-12" db="EMBL/GenBank/DDBJ databases">
        <authorList>
            <person name="Rodrigo-Torres L."/>
            <person name="Arahal R. D."/>
            <person name="Lucena T."/>
        </authorList>
    </citation>
    <scope>NUCLEOTIDE SEQUENCE</scope>
    <source>
        <strain evidence="10">CECT 8858</strain>
    </source>
</reference>
<dbReference type="RefSeq" id="WP_238804032.1">
    <property type="nucleotide sequence ID" value="NZ_CAKLPY010000001.1"/>
</dbReference>
<evidence type="ECO:0000256" key="6">
    <source>
        <dbReference type="ARBA" id="ARBA00022997"/>
    </source>
</evidence>
<comment type="caution">
    <text evidence="10">The sequence shown here is derived from an EMBL/GenBank/DDBJ whole genome shotgun (WGS) entry which is preliminary data.</text>
</comment>
<dbReference type="InterPro" id="IPR009045">
    <property type="entry name" value="Zn_M74/Hedgehog-like"/>
</dbReference>
<keyword evidence="4 9" id="KW-0378">Hydrolase</keyword>
<evidence type="ECO:0000256" key="2">
    <source>
        <dbReference type="ARBA" id="ARBA00022670"/>
    </source>
</evidence>
<dbReference type="Gene3D" id="3.30.1380.10">
    <property type="match status" value="1"/>
</dbReference>
<dbReference type="EMBL" id="CAKLPY010000001">
    <property type="protein sequence ID" value="CAH0994282.1"/>
    <property type="molecule type" value="Genomic_DNA"/>
</dbReference>
<dbReference type="PANTHER" id="PTHR43126">
    <property type="entry name" value="D-ALANYL-D-ALANINE DIPEPTIDASE"/>
    <property type="match status" value="1"/>
</dbReference>